<proteinExistence type="predicted"/>
<evidence type="ECO:0000256" key="1">
    <source>
        <dbReference type="SAM" id="Phobius"/>
    </source>
</evidence>
<evidence type="ECO:0000313" key="4">
    <source>
        <dbReference type="EMBL" id="SDB91217.1"/>
    </source>
</evidence>
<gene>
    <name evidence="4" type="ORF">SAMN05421737_103116</name>
</gene>
<dbReference type="STRING" id="1464122.SAMN05421737_103116"/>
<dbReference type="AlphaFoldDB" id="A0A1G6HA99"/>
<keyword evidence="5" id="KW-1185">Reference proteome</keyword>
<reference evidence="5" key="1">
    <citation type="submission" date="2016-09" db="EMBL/GenBank/DDBJ databases">
        <authorList>
            <person name="Varghese N."/>
            <person name="Submissions S."/>
        </authorList>
    </citation>
    <scope>NUCLEOTIDE SEQUENCE [LARGE SCALE GENOMIC DNA]</scope>
    <source>
        <strain evidence="5">25nlg</strain>
    </source>
</reference>
<keyword evidence="1" id="KW-0472">Membrane</keyword>
<protein>
    <submittedName>
        <fullName evidence="4">Uncharacterized protein YpmB</fullName>
    </submittedName>
</protein>
<feature type="domain" description="Cell wall elongation regulator TseB-like" evidence="3">
    <location>
        <begin position="45"/>
        <end position="87"/>
    </location>
</feature>
<keyword evidence="1" id="KW-1133">Transmembrane helix</keyword>
<sequence length="168" mass="18898">MKGDKKQMKKVISLTATAVVIILVAVSIYVYQLIRAPIVEATERATAYVLDEKILEAVKDVDFYHGKDVYWVVRGSDKKGQDVYVWLQQKDDKLKKTTTLPVKEGISEQEAKQKVAAEKGVQQVDTIRLGYEDGQAVYEVTYSEESGAKTFMYVAFSDGNVLKSYSLK</sequence>
<name>A0A1G6HA99_9BACI</name>
<dbReference type="Pfam" id="PF03413">
    <property type="entry name" value="PepSY"/>
    <property type="match status" value="1"/>
</dbReference>
<dbReference type="Proteomes" id="UP000242662">
    <property type="component" value="Unassembled WGS sequence"/>
</dbReference>
<evidence type="ECO:0000259" key="3">
    <source>
        <dbReference type="Pfam" id="PF17881"/>
    </source>
</evidence>
<keyword evidence="1" id="KW-0812">Transmembrane</keyword>
<feature type="domain" description="PepSY" evidence="2">
    <location>
        <begin position="106"/>
        <end position="164"/>
    </location>
</feature>
<dbReference type="InterPro" id="IPR041401">
    <property type="entry name" value="TseB-like_dom"/>
</dbReference>
<dbReference type="OrthoDB" id="2381181at2"/>
<dbReference type="SUPFAM" id="SSF54403">
    <property type="entry name" value="Cystatin/monellin"/>
    <property type="match status" value="2"/>
</dbReference>
<dbReference type="InterPro" id="IPR025711">
    <property type="entry name" value="PepSY"/>
</dbReference>
<accession>A0A1G6HA99</accession>
<feature type="transmembrane region" description="Helical" evidence="1">
    <location>
        <begin position="12"/>
        <end position="34"/>
    </location>
</feature>
<organism evidence="4 5">
    <name type="scientific">Shouchella lonarensis</name>
    <dbReference type="NCBI Taxonomy" id="1464122"/>
    <lineage>
        <taxon>Bacteria</taxon>
        <taxon>Bacillati</taxon>
        <taxon>Bacillota</taxon>
        <taxon>Bacilli</taxon>
        <taxon>Bacillales</taxon>
        <taxon>Bacillaceae</taxon>
        <taxon>Shouchella</taxon>
    </lineage>
</organism>
<evidence type="ECO:0000313" key="5">
    <source>
        <dbReference type="Proteomes" id="UP000242662"/>
    </source>
</evidence>
<dbReference type="Gene3D" id="3.10.450.40">
    <property type="match status" value="2"/>
</dbReference>
<dbReference type="EMBL" id="FMYM01000003">
    <property type="protein sequence ID" value="SDB91217.1"/>
    <property type="molecule type" value="Genomic_DNA"/>
</dbReference>
<evidence type="ECO:0000259" key="2">
    <source>
        <dbReference type="Pfam" id="PF03413"/>
    </source>
</evidence>
<dbReference type="Pfam" id="PF17881">
    <property type="entry name" value="TseB"/>
    <property type="match status" value="1"/>
</dbReference>
<dbReference type="InterPro" id="IPR046350">
    <property type="entry name" value="Cystatin_sf"/>
</dbReference>